<organism evidence="2 3">
    <name type="scientific">Saccharothrix australiensis</name>
    <dbReference type="NCBI Taxonomy" id="2072"/>
    <lineage>
        <taxon>Bacteria</taxon>
        <taxon>Bacillati</taxon>
        <taxon>Actinomycetota</taxon>
        <taxon>Actinomycetes</taxon>
        <taxon>Pseudonocardiales</taxon>
        <taxon>Pseudonocardiaceae</taxon>
        <taxon>Saccharothrix</taxon>
    </lineage>
</organism>
<proteinExistence type="predicted"/>
<dbReference type="EMBL" id="RBXO01000001">
    <property type="protein sequence ID" value="RKT56748.1"/>
    <property type="molecule type" value="Genomic_DNA"/>
</dbReference>
<sequence length="388" mass="40141">MTDHDRTVRANPGTAAALEGIAATGPDGTAVAAPDGTAAGSRDAAAVAGPGDTAAALHRTLLRVAGWAPDDLVTECRRRLAAGGHGGVARTLAFCGIHTLLPLTDEDLALLGRLLAEDGVEDGSVLDIVELIDVGAPPLWRFAPEPPTGGGGAPPMPAATATDAVAAVAGEPSALGLWRAWRSPMGDAPYPPPRPVYVVETDGSADLPALTGRLQRALAAGGEVSPQVEVVVAGADPLPYHRFARDRGGPLWSARPAPDIRVARVFDLVDPTTGPGFAPDRPGLTDDDRKRALAYLKGGTDLLVTMGRADDVVDPDRGTVVPLSFRTDGTWIWTDAVTYYAEVHGISPDADLLRHIRAAQGPPPEVDAETLSRATQVLTSPPDGSRTS</sequence>
<keyword evidence="3" id="KW-1185">Reference proteome</keyword>
<evidence type="ECO:0000313" key="2">
    <source>
        <dbReference type="EMBL" id="RKT56748.1"/>
    </source>
</evidence>
<evidence type="ECO:0000256" key="1">
    <source>
        <dbReference type="SAM" id="MobiDB-lite"/>
    </source>
</evidence>
<dbReference type="Proteomes" id="UP000282084">
    <property type="component" value="Unassembled WGS sequence"/>
</dbReference>
<evidence type="ECO:0000313" key="3">
    <source>
        <dbReference type="Proteomes" id="UP000282084"/>
    </source>
</evidence>
<comment type="caution">
    <text evidence="2">The sequence shown here is derived from an EMBL/GenBank/DDBJ whole genome shotgun (WGS) entry which is preliminary data.</text>
</comment>
<accession>A0A495WAC5</accession>
<protein>
    <submittedName>
        <fullName evidence="2">Uncharacterized protein</fullName>
    </submittedName>
</protein>
<dbReference type="AlphaFoldDB" id="A0A495WAC5"/>
<feature type="region of interest" description="Disordered" evidence="1">
    <location>
        <begin position="360"/>
        <end position="388"/>
    </location>
</feature>
<gene>
    <name evidence="2" type="ORF">C8E97_5458</name>
</gene>
<dbReference type="RefSeq" id="WP_246019202.1">
    <property type="nucleotide sequence ID" value="NZ_RBXO01000001.1"/>
</dbReference>
<reference evidence="2 3" key="1">
    <citation type="submission" date="2018-10" db="EMBL/GenBank/DDBJ databases">
        <title>Sequencing the genomes of 1000 actinobacteria strains.</title>
        <authorList>
            <person name="Klenk H.-P."/>
        </authorList>
    </citation>
    <scope>NUCLEOTIDE SEQUENCE [LARGE SCALE GENOMIC DNA]</scope>
    <source>
        <strain evidence="2 3">DSM 43800</strain>
    </source>
</reference>
<name>A0A495WAC5_9PSEU</name>